<evidence type="ECO:0000256" key="1">
    <source>
        <dbReference type="SAM" id="MobiDB-lite"/>
    </source>
</evidence>
<dbReference type="EMBL" id="BMJJ01000003">
    <property type="protein sequence ID" value="GGD12376.1"/>
    <property type="molecule type" value="Genomic_DNA"/>
</dbReference>
<dbReference type="NCBIfam" id="TIGR01537">
    <property type="entry name" value="portal_HK97"/>
    <property type="match status" value="1"/>
</dbReference>
<comment type="caution">
    <text evidence="2">The sequence shown here is derived from an EMBL/GenBank/DDBJ whole genome shotgun (WGS) entry which is preliminary data.</text>
</comment>
<sequence>MGLRSFLAARLTPVPTAPAEVKSVPAAGTLVFTGAVPDVEGERPYRALAQAGFMHNPVVYRSVRLIAENAAAIPLLLYDGPREVETHPLLQLLRRPNGGQDGAGLVEALCGHLLLAGDAFLELVAVDGVPRALFALRPDRMRVIEGRDGWPEAYEYRVGGSVRRIAAEGGAGAGEDGADGHGPGGAATRDGPGRLLHVRLFHPLADSQGFAPLSAARAALDLHNAAARWNKALLDNSARPSGALVYQPGEAGNLSPDQFDRLKIELETGYTGAARAGRPMLLEGGLDWKAMGLSPKDMDFIEAKNQAARDIALAFGVPPMLLGIPGDNTYANYAEANRAFYRFTVLPLISRLTGAIGDFLAGHFGAPSLRLGYDADRIDGLSAEREALWARIGAAGFLSDDEKREAVGYGVRA</sequence>
<proteinExistence type="predicted"/>
<dbReference type="Proteomes" id="UP000613160">
    <property type="component" value="Unassembled WGS sequence"/>
</dbReference>
<accession>A0A917D965</accession>
<gene>
    <name evidence="2" type="primary">gp34</name>
    <name evidence="2" type="ORF">GCM10011335_14100</name>
</gene>
<dbReference type="Pfam" id="PF04860">
    <property type="entry name" value="Phage_portal"/>
    <property type="match status" value="1"/>
</dbReference>
<reference evidence="2" key="2">
    <citation type="submission" date="2020-09" db="EMBL/GenBank/DDBJ databases">
        <authorList>
            <person name="Sun Q."/>
            <person name="Zhou Y."/>
        </authorList>
    </citation>
    <scope>NUCLEOTIDE SEQUENCE</scope>
    <source>
        <strain evidence="2">CGMCC 1.15493</strain>
    </source>
</reference>
<feature type="region of interest" description="Disordered" evidence="1">
    <location>
        <begin position="170"/>
        <end position="189"/>
    </location>
</feature>
<dbReference type="InterPro" id="IPR006944">
    <property type="entry name" value="Phage/GTA_portal"/>
</dbReference>
<organism evidence="2 3">
    <name type="scientific">Aureimonas glaciei</name>
    <dbReference type="NCBI Taxonomy" id="1776957"/>
    <lineage>
        <taxon>Bacteria</taxon>
        <taxon>Pseudomonadati</taxon>
        <taxon>Pseudomonadota</taxon>
        <taxon>Alphaproteobacteria</taxon>
        <taxon>Hyphomicrobiales</taxon>
        <taxon>Aurantimonadaceae</taxon>
        <taxon>Aureimonas</taxon>
    </lineage>
</organism>
<dbReference type="RefSeq" id="WP_188849892.1">
    <property type="nucleotide sequence ID" value="NZ_BMJJ01000003.1"/>
</dbReference>
<dbReference type="InterPro" id="IPR006427">
    <property type="entry name" value="Portal_HK97"/>
</dbReference>
<name>A0A917D965_9HYPH</name>
<evidence type="ECO:0000313" key="3">
    <source>
        <dbReference type="Proteomes" id="UP000613160"/>
    </source>
</evidence>
<protein>
    <submittedName>
        <fullName evidence="2">Portal protein</fullName>
    </submittedName>
</protein>
<evidence type="ECO:0000313" key="2">
    <source>
        <dbReference type="EMBL" id="GGD12376.1"/>
    </source>
</evidence>
<dbReference type="AlphaFoldDB" id="A0A917D965"/>
<reference evidence="2" key="1">
    <citation type="journal article" date="2014" name="Int. J. Syst. Evol. Microbiol.">
        <title>Complete genome sequence of Corynebacterium casei LMG S-19264T (=DSM 44701T), isolated from a smear-ripened cheese.</title>
        <authorList>
            <consortium name="US DOE Joint Genome Institute (JGI-PGF)"/>
            <person name="Walter F."/>
            <person name="Albersmeier A."/>
            <person name="Kalinowski J."/>
            <person name="Ruckert C."/>
        </authorList>
    </citation>
    <scope>NUCLEOTIDE SEQUENCE</scope>
    <source>
        <strain evidence="2">CGMCC 1.15493</strain>
    </source>
</reference>
<feature type="compositionally biased region" description="Gly residues" evidence="1">
    <location>
        <begin position="170"/>
        <end position="185"/>
    </location>
</feature>
<keyword evidence="3" id="KW-1185">Reference proteome</keyword>